<protein>
    <submittedName>
        <fullName evidence="1">Uncharacterized protein</fullName>
    </submittedName>
</protein>
<accession>A0AAV1HUH4</accession>
<proteinExistence type="predicted"/>
<reference evidence="1 2" key="1">
    <citation type="submission" date="2023-10" db="EMBL/GenBank/DDBJ databases">
        <authorList>
            <person name="Maclean D."/>
            <person name="Macfadyen A."/>
        </authorList>
    </citation>
    <scope>NUCLEOTIDE SEQUENCE [LARGE SCALE GENOMIC DNA]</scope>
</reference>
<organism evidence="1 2">
    <name type="scientific">Coccomyxa viridis</name>
    <dbReference type="NCBI Taxonomy" id="1274662"/>
    <lineage>
        <taxon>Eukaryota</taxon>
        <taxon>Viridiplantae</taxon>
        <taxon>Chlorophyta</taxon>
        <taxon>core chlorophytes</taxon>
        <taxon>Trebouxiophyceae</taxon>
        <taxon>Trebouxiophyceae incertae sedis</taxon>
        <taxon>Coccomyxaceae</taxon>
        <taxon>Coccomyxa</taxon>
    </lineage>
</organism>
<dbReference type="AlphaFoldDB" id="A0AAV1HUH4"/>
<dbReference type="Proteomes" id="UP001314263">
    <property type="component" value="Unassembled WGS sequence"/>
</dbReference>
<comment type="caution">
    <text evidence="1">The sequence shown here is derived from an EMBL/GenBank/DDBJ whole genome shotgun (WGS) entry which is preliminary data.</text>
</comment>
<gene>
    <name evidence="1" type="ORF">CVIRNUC_001738</name>
</gene>
<dbReference type="EMBL" id="CAUYUE010000002">
    <property type="protein sequence ID" value="CAK0747049.1"/>
    <property type="molecule type" value="Genomic_DNA"/>
</dbReference>
<name>A0AAV1HUH4_9CHLO</name>
<evidence type="ECO:0000313" key="2">
    <source>
        <dbReference type="Proteomes" id="UP001314263"/>
    </source>
</evidence>
<evidence type="ECO:0000313" key="1">
    <source>
        <dbReference type="EMBL" id="CAK0747049.1"/>
    </source>
</evidence>
<sequence>MQVTFPESFDTTESAAVLVAFSLLAVACKNTQIAVLTCRQNIAMPPFAALKHLILSTVSPADNSILMMKNGMPLETLSLASCGEYVDWSLENIDVSSLRALKHVRIENVAPRKLDVPDGCLLHVVWDENSTDGSKFRRWSHVRSLWQAQPNRLGSLQICCHDSELNMSVLKTLLTGDQELSYISLCIPKLSNGSQPFSVDPSSCQTLALAERVRFRSEKMCSIRVTSMQPKWTNLSIDAAKVNLEVEDTAALVRSLDNFWIRGFESHGFSSLSMVHELHQSGRKCSVNRQAGDGAEGTPQGFEFGTLFDSTVQSKFEDLMKCGCSSCLVCLSRAGKLSRDSQGPKDC</sequence>
<keyword evidence="2" id="KW-1185">Reference proteome</keyword>